<reference evidence="6 7" key="1">
    <citation type="submission" date="2017-03" db="EMBL/GenBank/DDBJ databases">
        <title>Complete genome sequence of Blastomonas fulva degrading microcsystin LR.</title>
        <authorList>
            <person name="Lee H.-g."/>
            <person name="Jin L."/>
            <person name="oh H.-M."/>
        </authorList>
    </citation>
    <scope>NUCLEOTIDE SEQUENCE [LARGE SCALE GENOMIC DNA]</scope>
    <source>
        <strain evidence="6 7">T2</strain>
    </source>
</reference>
<dbReference type="PANTHER" id="PTHR30579:SF7">
    <property type="entry name" value="HTH-TYPE TRANSCRIPTIONAL REGULATOR LRHA-RELATED"/>
    <property type="match status" value="1"/>
</dbReference>
<dbReference type="InterPro" id="IPR005119">
    <property type="entry name" value="LysR_subst-bd"/>
</dbReference>
<comment type="similarity">
    <text evidence="1">Belongs to the LysR transcriptional regulatory family.</text>
</comment>
<dbReference type="SUPFAM" id="SSF53850">
    <property type="entry name" value="Periplasmic binding protein-like II"/>
    <property type="match status" value="1"/>
</dbReference>
<evidence type="ECO:0000259" key="5">
    <source>
        <dbReference type="PROSITE" id="PS50931"/>
    </source>
</evidence>
<keyword evidence="3" id="KW-0238">DNA-binding</keyword>
<feature type="domain" description="HTH lysR-type" evidence="5">
    <location>
        <begin position="2"/>
        <end position="59"/>
    </location>
</feature>
<accession>A0ABM6M996</accession>
<dbReference type="InterPro" id="IPR036388">
    <property type="entry name" value="WH-like_DNA-bd_sf"/>
</dbReference>
<proteinExistence type="inferred from homology"/>
<keyword evidence="2" id="KW-0805">Transcription regulation</keyword>
<dbReference type="GeneID" id="303486697"/>
<name>A0ABM6M996_9SPHN</name>
<evidence type="ECO:0000256" key="2">
    <source>
        <dbReference type="ARBA" id="ARBA00023015"/>
    </source>
</evidence>
<sequence>MFDLKLLQAFVTVADAGSFTAAAHRLNSTQSTVSQQIGRLEDVVRRALFDRGARPVKLTPAGEQLIGYARRILALQREALALMSDPSGSRTIRVGVPDDLVTPEMSQEFARFSTRYSEIRLDVATGLSRELSRRFREGELDVAIVKEPSAQADAHASFREPLAWVEASNRSRPWPSPIPLVTFPPGGLYRDQMIDKIEAAGLRWYLAFTGNSLVSVLRAVEAGLGVSILPSATTGFYNIRKCELFEAVPDMALSIYAWEQDAATTDLLAAMSEIVANNRAADTRPQRQHPEA</sequence>
<dbReference type="Proteomes" id="UP000258016">
    <property type="component" value="Chromosome"/>
</dbReference>
<dbReference type="RefSeq" id="WP_117352717.1">
    <property type="nucleotide sequence ID" value="NZ_CP020083.1"/>
</dbReference>
<dbReference type="Pfam" id="PF03466">
    <property type="entry name" value="LysR_substrate"/>
    <property type="match status" value="1"/>
</dbReference>
<dbReference type="Gene3D" id="1.10.10.10">
    <property type="entry name" value="Winged helix-like DNA-binding domain superfamily/Winged helix DNA-binding domain"/>
    <property type="match status" value="1"/>
</dbReference>
<protein>
    <submittedName>
        <fullName evidence="6">LuxR family transcriptional regulator</fullName>
    </submittedName>
</protein>
<dbReference type="InterPro" id="IPR036390">
    <property type="entry name" value="WH_DNA-bd_sf"/>
</dbReference>
<evidence type="ECO:0000256" key="4">
    <source>
        <dbReference type="ARBA" id="ARBA00023163"/>
    </source>
</evidence>
<evidence type="ECO:0000313" key="6">
    <source>
        <dbReference type="EMBL" id="ASR52436.1"/>
    </source>
</evidence>
<dbReference type="EMBL" id="CP020083">
    <property type="protein sequence ID" value="ASR52436.1"/>
    <property type="molecule type" value="Genomic_DNA"/>
</dbReference>
<dbReference type="Pfam" id="PF00126">
    <property type="entry name" value="HTH_1"/>
    <property type="match status" value="1"/>
</dbReference>
<evidence type="ECO:0000256" key="1">
    <source>
        <dbReference type="ARBA" id="ARBA00009437"/>
    </source>
</evidence>
<dbReference type="InterPro" id="IPR000847">
    <property type="entry name" value="LysR_HTH_N"/>
</dbReference>
<dbReference type="PRINTS" id="PR00039">
    <property type="entry name" value="HTHLYSR"/>
</dbReference>
<dbReference type="InterPro" id="IPR050176">
    <property type="entry name" value="LTTR"/>
</dbReference>
<keyword evidence="7" id="KW-1185">Reference proteome</keyword>
<keyword evidence="4" id="KW-0804">Transcription</keyword>
<dbReference type="PROSITE" id="PS50931">
    <property type="entry name" value="HTH_LYSR"/>
    <property type="match status" value="1"/>
</dbReference>
<organism evidence="6 7">
    <name type="scientific">Blastomonas fulva</name>
    <dbReference type="NCBI Taxonomy" id="1550728"/>
    <lineage>
        <taxon>Bacteria</taxon>
        <taxon>Pseudomonadati</taxon>
        <taxon>Pseudomonadota</taxon>
        <taxon>Alphaproteobacteria</taxon>
        <taxon>Sphingomonadales</taxon>
        <taxon>Sphingomonadaceae</taxon>
        <taxon>Blastomonas</taxon>
    </lineage>
</organism>
<dbReference type="Gene3D" id="3.40.190.10">
    <property type="entry name" value="Periplasmic binding protein-like II"/>
    <property type="match status" value="2"/>
</dbReference>
<dbReference type="PANTHER" id="PTHR30579">
    <property type="entry name" value="TRANSCRIPTIONAL REGULATOR"/>
    <property type="match status" value="1"/>
</dbReference>
<dbReference type="SUPFAM" id="SSF46785">
    <property type="entry name" value="Winged helix' DNA-binding domain"/>
    <property type="match status" value="1"/>
</dbReference>
<gene>
    <name evidence="6" type="ORF">B5J99_14025</name>
</gene>
<evidence type="ECO:0000313" key="7">
    <source>
        <dbReference type="Proteomes" id="UP000258016"/>
    </source>
</evidence>
<evidence type="ECO:0000256" key="3">
    <source>
        <dbReference type="ARBA" id="ARBA00023125"/>
    </source>
</evidence>